<proteinExistence type="predicted"/>
<dbReference type="AlphaFoldDB" id="K2S4A9"/>
<dbReference type="InParanoid" id="K2S4A9"/>
<gene>
    <name evidence="2" type="ORF">MPH_02789</name>
</gene>
<feature type="region of interest" description="Disordered" evidence="1">
    <location>
        <begin position="1"/>
        <end position="55"/>
    </location>
</feature>
<evidence type="ECO:0000256" key="1">
    <source>
        <dbReference type="SAM" id="MobiDB-lite"/>
    </source>
</evidence>
<dbReference type="EMBL" id="AHHD01000102">
    <property type="protein sequence ID" value="EKG19862.1"/>
    <property type="molecule type" value="Genomic_DNA"/>
</dbReference>
<evidence type="ECO:0000313" key="3">
    <source>
        <dbReference type="Proteomes" id="UP000007129"/>
    </source>
</evidence>
<comment type="caution">
    <text evidence="2">The sequence shown here is derived from an EMBL/GenBank/DDBJ whole genome shotgun (WGS) entry which is preliminary data.</text>
</comment>
<protein>
    <submittedName>
        <fullName evidence="2">Uncharacterized protein</fullName>
    </submittedName>
</protein>
<dbReference type="OrthoDB" id="10618317at2759"/>
<evidence type="ECO:0000313" key="2">
    <source>
        <dbReference type="EMBL" id="EKG19862.1"/>
    </source>
</evidence>
<dbReference type="HOGENOM" id="CLU_1156590_0_0_1"/>
<organism evidence="2 3">
    <name type="scientific">Macrophomina phaseolina (strain MS6)</name>
    <name type="common">Charcoal rot fungus</name>
    <dbReference type="NCBI Taxonomy" id="1126212"/>
    <lineage>
        <taxon>Eukaryota</taxon>
        <taxon>Fungi</taxon>
        <taxon>Dikarya</taxon>
        <taxon>Ascomycota</taxon>
        <taxon>Pezizomycotina</taxon>
        <taxon>Dothideomycetes</taxon>
        <taxon>Dothideomycetes incertae sedis</taxon>
        <taxon>Botryosphaeriales</taxon>
        <taxon>Botryosphaeriaceae</taxon>
        <taxon>Macrophomina</taxon>
    </lineage>
</organism>
<dbReference type="Proteomes" id="UP000007129">
    <property type="component" value="Unassembled WGS sequence"/>
</dbReference>
<accession>K2S4A9</accession>
<sequence length="240" mass="28119">MVEPQAESYAAGAQRGWTAVSPERAESTIPTAESNGLAARKRRRQAAQKQIQEEEKRIQEKEREISRLQKEISEIQKDRELFAKLKRLRTLNEEKTKTLHALRNELWSLRDGARDNAIHDGEKPARTHITRTISRKRGEWSEQYARKVLKGHIRENPLTHTTLNYFESFLTQEMISELAKVLDADIPARSNLGRPREMWGGLLRDYFAQREEYNQERSTRRSFSWNTYSHQGYLLKQQGV</sequence>
<reference evidence="2 3" key="1">
    <citation type="journal article" date="2012" name="BMC Genomics">
        <title>Tools to kill: Genome of one of the most destructive plant pathogenic fungi Macrophomina phaseolina.</title>
        <authorList>
            <person name="Islam M.S."/>
            <person name="Haque M.S."/>
            <person name="Islam M.M."/>
            <person name="Emdad E.M."/>
            <person name="Halim A."/>
            <person name="Hossen Q.M.M."/>
            <person name="Hossain M.Z."/>
            <person name="Ahmed B."/>
            <person name="Rahim S."/>
            <person name="Rahman M.S."/>
            <person name="Alam M.M."/>
            <person name="Hou S."/>
            <person name="Wan X."/>
            <person name="Saito J.A."/>
            <person name="Alam M."/>
        </authorList>
    </citation>
    <scope>NUCLEOTIDE SEQUENCE [LARGE SCALE GENOMIC DNA]</scope>
    <source>
        <strain evidence="2 3">MS6</strain>
    </source>
</reference>
<dbReference type="VEuPathDB" id="FungiDB:MPH_02789"/>
<name>K2S4A9_MACPH</name>